<dbReference type="InterPro" id="IPR011765">
    <property type="entry name" value="Pept_M16_N"/>
</dbReference>
<dbReference type="OrthoDB" id="9811314at2"/>
<dbReference type="Gene3D" id="3.30.830.10">
    <property type="entry name" value="Metalloenzyme, LuxS/M16 peptidase-like"/>
    <property type="match status" value="2"/>
</dbReference>
<evidence type="ECO:0000259" key="3">
    <source>
        <dbReference type="Pfam" id="PF00675"/>
    </source>
</evidence>
<dbReference type="PANTHER" id="PTHR11851:SF224">
    <property type="entry name" value="PROCESSING PROTEASE"/>
    <property type="match status" value="1"/>
</dbReference>
<dbReference type="EMBL" id="SSMQ01000065">
    <property type="protein sequence ID" value="TKC98625.1"/>
    <property type="molecule type" value="Genomic_DNA"/>
</dbReference>
<feature type="chain" id="PRO_5020842591" evidence="2">
    <location>
        <begin position="25"/>
        <end position="518"/>
    </location>
</feature>
<organism evidence="5 6">
    <name type="scientific">Polyangium fumosum</name>
    <dbReference type="NCBI Taxonomy" id="889272"/>
    <lineage>
        <taxon>Bacteria</taxon>
        <taxon>Pseudomonadati</taxon>
        <taxon>Myxococcota</taxon>
        <taxon>Polyangia</taxon>
        <taxon>Polyangiales</taxon>
        <taxon>Polyangiaceae</taxon>
        <taxon>Polyangium</taxon>
    </lineage>
</organism>
<feature type="signal peptide" evidence="2">
    <location>
        <begin position="1"/>
        <end position="24"/>
    </location>
</feature>
<proteinExistence type="predicted"/>
<dbReference type="Pfam" id="PF00675">
    <property type="entry name" value="Peptidase_M16"/>
    <property type="match status" value="1"/>
</dbReference>
<feature type="domain" description="Peptidase M16 N-terminal" evidence="3">
    <location>
        <begin position="78"/>
        <end position="214"/>
    </location>
</feature>
<evidence type="ECO:0000259" key="4">
    <source>
        <dbReference type="Pfam" id="PF05193"/>
    </source>
</evidence>
<reference evidence="5 6" key="1">
    <citation type="submission" date="2019-04" db="EMBL/GenBank/DDBJ databases">
        <authorList>
            <person name="Li Y."/>
            <person name="Wang J."/>
        </authorList>
    </citation>
    <scope>NUCLEOTIDE SEQUENCE [LARGE SCALE GENOMIC DNA]</scope>
    <source>
        <strain evidence="5 6">DSM 14668</strain>
    </source>
</reference>
<sequence>MMRRAWALGLFAFLVAGCPGQTVAPPPLHTPPPAKTADAKPQEPQAAPDPKEPPPDSAPPRPFSTPKTTWIELKNGLRVVSVLDRAVPVVHLRIAVLAGTAVDGERTGLAAVCARAVASSGAGSLDAIELQKRIEGLGASLSVDLNADRVVYGISVPGPRLAEAAEVLASVLGRPRLDPKEVERVQGALAERAAGKARSDGAWGALMMLHRDLFALPSEHHPYASFDATAEELGQIKPADCKAYHRRYFVPKNMIAAITGDVPADEVRKVAEKHLSGLSGKAAPALSFTDPMPPESTKITLVDRPGSTQSEMVVGSLGPKESEPTHAGFVTAAEVLGGAATGRLALDLRDNRGLASNVFAEIVPFANGPSAFYVYTKTNHESTGEALTAVLAELRALTQEAPSPREMETAARFLGSIRAVSTSRPGARADELCDLGSRGLPDEALDERIATIRAMAPEAAAKAFAEHVRSGHAVVVVSGDATTVGPILQRFGEVKVVDPMRRFARTRTLPAAAAPARP</sequence>
<dbReference type="RefSeq" id="WP_136934454.1">
    <property type="nucleotide sequence ID" value="NZ_SSMQ01000065.1"/>
</dbReference>
<feature type="domain" description="Peptidase M16 C-terminal" evidence="4">
    <location>
        <begin position="236"/>
        <end position="412"/>
    </location>
</feature>
<evidence type="ECO:0000256" key="2">
    <source>
        <dbReference type="SAM" id="SignalP"/>
    </source>
</evidence>
<dbReference type="SUPFAM" id="SSF63411">
    <property type="entry name" value="LuxS/MPP-like metallohydrolase"/>
    <property type="match status" value="2"/>
</dbReference>
<feature type="compositionally biased region" description="Pro residues" evidence="1">
    <location>
        <begin position="24"/>
        <end position="34"/>
    </location>
</feature>
<dbReference type="InterPro" id="IPR011249">
    <property type="entry name" value="Metalloenz_LuxS/M16"/>
</dbReference>
<accession>A0A4U1IW16</accession>
<keyword evidence="6" id="KW-1185">Reference proteome</keyword>
<protein>
    <submittedName>
        <fullName evidence="5">Insulinase family protein</fullName>
    </submittedName>
</protein>
<evidence type="ECO:0000256" key="1">
    <source>
        <dbReference type="SAM" id="MobiDB-lite"/>
    </source>
</evidence>
<dbReference type="Pfam" id="PF05193">
    <property type="entry name" value="Peptidase_M16_C"/>
    <property type="match status" value="1"/>
</dbReference>
<dbReference type="GO" id="GO:0046872">
    <property type="term" value="F:metal ion binding"/>
    <property type="evidence" value="ECO:0007669"/>
    <property type="project" value="InterPro"/>
</dbReference>
<keyword evidence="2" id="KW-0732">Signal</keyword>
<name>A0A4U1IW16_9BACT</name>
<dbReference type="AlphaFoldDB" id="A0A4U1IW16"/>
<dbReference type="InterPro" id="IPR050361">
    <property type="entry name" value="MPP/UQCRC_Complex"/>
</dbReference>
<dbReference type="PANTHER" id="PTHR11851">
    <property type="entry name" value="METALLOPROTEASE"/>
    <property type="match status" value="1"/>
</dbReference>
<evidence type="ECO:0000313" key="6">
    <source>
        <dbReference type="Proteomes" id="UP000309215"/>
    </source>
</evidence>
<gene>
    <name evidence="5" type="ORF">E8A74_40350</name>
</gene>
<evidence type="ECO:0000313" key="5">
    <source>
        <dbReference type="EMBL" id="TKC98625.1"/>
    </source>
</evidence>
<comment type="caution">
    <text evidence="5">The sequence shown here is derived from an EMBL/GenBank/DDBJ whole genome shotgun (WGS) entry which is preliminary data.</text>
</comment>
<dbReference type="Proteomes" id="UP000309215">
    <property type="component" value="Unassembled WGS sequence"/>
</dbReference>
<feature type="region of interest" description="Disordered" evidence="1">
    <location>
        <begin position="24"/>
        <end position="67"/>
    </location>
</feature>
<dbReference type="PROSITE" id="PS51257">
    <property type="entry name" value="PROKAR_LIPOPROTEIN"/>
    <property type="match status" value="1"/>
</dbReference>
<dbReference type="InterPro" id="IPR007863">
    <property type="entry name" value="Peptidase_M16_C"/>
</dbReference>